<name>A0A1I3JRT5_9HYPH</name>
<dbReference type="EMBL" id="FORF01000004">
    <property type="protein sequence ID" value="SFI62728.1"/>
    <property type="molecule type" value="Genomic_DNA"/>
</dbReference>
<dbReference type="AlphaFoldDB" id="A0A1I3JRT5"/>
<protein>
    <recommendedName>
        <fullName evidence="4">DUF4239 domain-containing protein</fullName>
    </recommendedName>
</protein>
<accession>A0A1I3JRT5</accession>
<evidence type="ECO:0008006" key="4">
    <source>
        <dbReference type="Google" id="ProtNLM"/>
    </source>
</evidence>
<feature type="transmembrane region" description="Helical" evidence="1">
    <location>
        <begin position="184"/>
        <end position="202"/>
    </location>
</feature>
<feature type="transmembrane region" description="Helical" evidence="1">
    <location>
        <begin position="214"/>
        <end position="233"/>
    </location>
</feature>
<keyword evidence="3" id="KW-1185">Reference proteome</keyword>
<sequence>MNYIISLSFFGVFVAALIFTVALTAFALLTLRMFHRRLAKEPLSIPVPPFIAAIATAWALSIGFVAADIWTINAKAENAAAQERSAIVRLAGSSRAGSLDKPLLKEALRNYAEASTRYEWQARSNSEPAPEVEEALQRIREMITGDELADVAPALLAKVVNDFDQLQDSRELRLGIGARSVNNYRWYLVFALTLLTLVSIAATHADRPAAGRNAILIFTTTAVVCIWILVLHANPYHGVEGIEPGEVNILPQAVALAS</sequence>
<evidence type="ECO:0000313" key="2">
    <source>
        <dbReference type="EMBL" id="SFI62728.1"/>
    </source>
</evidence>
<feature type="transmembrane region" description="Helical" evidence="1">
    <location>
        <begin position="43"/>
        <end position="67"/>
    </location>
</feature>
<feature type="transmembrane region" description="Helical" evidence="1">
    <location>
        <begin position="6"/>
        <end position="31"/>
    </location>
</feature>
<keyword evidence="1" id="KW-0812">Transmembrane</keyword>
<reference evidence="3" key="1">
    <citation type="submission" date="2016-10" db="EMBL/GenBank/DDBJ databases">
        <authorList>
            <person name="Varghese N."/>
            <person name="Submissions S."/>
        </authorList>
    </citation>
    <scope>NUCLEOTIDE SEQUENCE [LARGE SCALE GENOMIC DNA]</scope>
    <source>
        <strain evidence="3">DSM 21857</strain>
    </source>
</reference>
<proteinExistence type="predicted"/>
<evidence type="ECO:0000313" key="3">
    <source>
        <dbReference type="Proteomes" id="UP000242763"/>
    </source>
</evidence>
<evidence type="ECO:0000256" key="1">
    <source>
        <dbReference type="SAM" id="Phobius"/>
    </source>
</evidence>
<organism evidence="2 3">
    <name type="scientific">Aquamicrobium aerolatum DSM 21857</name>
    <dbReference type="NCBI Taxonomy" id="1121003"/>
    <lineage>
        <taxon>Bacteria</taxon>
        <taxon>Pseudomonadati</taxon>
        <taxon>Pseudomonadota</taxon>
        <taxon>Alphaproteobacteria</taxon>
        <taxon>Hyphomicrobiales</taxon>
        <taxon>Phyllobacteriaceae</taxon>
        <taxon>Aerobium</taxon>
    </lineage>
</organism>
<dbReference type="STRING" id="1121003.SAMN03080618_00964"/>
<keyword evidence="1" id="KW-0472">Membrane</keyword>
<dbReference type="OrthoDB" id="8444963at2"/>
<dbReference type="Proteomes" id="UP000242763">
    <property type="component" value="Unassembled WGS sequence"/>
</dbReference>
<gene>
    <name evidence="2" type="ORF">SAMN03080618_00964</name>
</gene>
<dbReference type="InterPro" id="IPR025333">
    <property type="entry name" value="DUF4239"/>
</dbReference>
<dbReference type="RefSeq" id="WP_091519262.1">
    <property type="nucleotide sequence ID" value="NZ_FORF01000004.1"/>
</dbReference>
<keyword evidence="1" id="KW-1133">Transmembrane helix</keyword>
<dbReference type="Pfam" id="PF14023">
    <property type="entry name" value="Bestrophin-like"/>
    <property type="match status" value="1"/>
</dbReference>